<keyword evidence="3" id="KW-1134">Transmembrane beta strand</keyword>
<dbReference type="GO" id="GO:0015483">
    <property type="term" value="F:long-chain fatty acid transporting porin activity"/>
    <property type="evidence" value="ECO:0007669"/>
    <property type="project" value="TreeGrafter"/>
</dbReference>
<comment type="caution">
    <text evidence="9">The sequence shown here is derived from an EMBL/GenBank/DDBJ whole genome shotgun (WGS) entry which is preliminary data.</text>
</comment>
<evidence type="ECO:0000256" key="4">
    <source>
        <dbReference type="ARBA" id="ARBA00022692"/>
    </source>
</evidence>
<dbReference type="InterPro" id="IPR005017">
    <property type="entry name" value="OMPP1/FadL/TodX"/>
</dbReference>
<evidence type="ECO:0000256" key="3">
    <source>
        <dbReference type="ARBA" id="ARBA00022452"/>
    </source>
</evidence>
<dbReference type="PANTHER" id="PTHR35093:SF8">
    <property type="entry name" value="OUTER MEMBRANE PROTEIN NMB0088-RELATED"/>
    <property type="match status" value="1"/>
</dbReference>
<dbReference type="Proteomes" id="UP000243859">
    <property type="component" value="Unassembled WGS sequence"/>
</dbReference>
<accession>A0A2T5BNJ9</accession>
<evidence type="ECO:0000256" key="2">
    <source>
        <dbReference type="ARBA" id="ARBA00008163"/>
    </source>
</evidence>
<protein>
    <submittedName>
        <fullName evidence="9">Long-subunit fatty acid transport protein</fullName>
    </submittedName>
</protein>
<comment type="similarity">
    <text evidence="2">Belongs to the OmpP1/FadL family.</text>
</comment>
<keyword evidence="4" id="KW-0812">Transmembrane</keyword>
<keyword evidence="5 8" id="KW-0732">Signal</keyword>
<dbReference type="PANTHER" id="PTHR35093">
    <property type="entry name" value="OUTER MEMBRANE PROTEIN NMB0088-RELATED"/>
    <property type="match status" value="1"/>
</dbReference>
<keyword evidence="7" id="KW-0998">Cell outer membrane</keyword>
<evidence type="ECO:0000313" key="10">
    <source>
        <dbReference type="Proteomes" id="UP000243859"/>
    </source>
</evidence>
<organism evidence="9 10">
    <name type="scientific">Rhodovulum imhoffii</name>
    <dbReference type="NCBI Taxonomy" id="365340"/>
    <lineage>
        <taxon>Bacteria</taxon>
        <taxon>Pseudomonadati</taxon>
        <taxon>Pseudomonadota</taxon>
        <taxon>Alphaproteobacteria</taxon>
        <taxon>Rhodobacterales</taxon>
        <taxon>Paracoccaceae</taxon>
        <taxon>Rhodovulum</taxon>
    </lineage>
</organism>
<keyword evidence="6" id="KW-0472">Membrane</keyword>
<dbReference type="AlphaFoldDB" id="A0A2T5BNJ9"/>
<proteinExistence type="inferred from homology"/>
<dbReference type="GO" id="GO:0009279">
    <property type="term" value="C:cell outer membrane"/>
    <property type="evidence" value="ECO:0007669"/>
    <property type="project" value="UniProtKB-SubCell"/>
</dbReference>
<evidence type="ECO:0000256" key="5">
    <source>
        <dbReference type="ARBA" id="ARBA00022729"/>
    </source>
</evidence>
<feature type="signal peptide" evidence="8">
    <location>
        <begin position="1"/>
        <end position="20"/>
    </location>
</feature>
<evidence type="ECO:0000256" key="7">
    <source>
        <dbReference type="ARBA" id="ARBA00023237"/>
    </source>
</evidence>
<name>A0A2T5BNJ9_9RHOB</name>
<evidence type="ECO:0000256" key="8">
    <source>
        <dbReference type="SAM" id="SignalP"/>
    </source>
</evidence>
<evidence type="ECO:0000313" key="9">
    <source>
        <dbReference type="EMBL" id="PTN00555.1"/>
    </source>
</evidence>
<evidence type="ECO:0000256" key="1">
    <source>
        <dbReference type="ARBA" id="ARBA00004571"/>
    </source>
</evidence>
<reference evidence="9 10" key="1">
    <citation type="submission" date="2018-04" db="EMBL/GenBank/DDBJ databases">
        <title>Genomic Encyclopedia of Archaeal and Bacterial Type Strains, Phase II (KMG-II): from individual species to whole genera.</title>
        <authorList>
            <person name="Goeker M."/>
        </authorList>
    </citation>
    <scope>NUCLEOTIDE SEQUENCE [LARGE SCALE GENOMIC DNA]</scope>
    <source>
        <strain evidence="9 10">DSM 18064</strain>
    </source>
</reference>
<feature type="chain" id="PRO_5015662902" evidence="8">
    <location>
        <begin position="21"/>
        <end position="383"/>
    </location>
</feature>
<keyword evidence="10" id="KW-1185">Reference proteome</keyword>
<dbReference type="Pfam" id="PF03349">
    <property type="entry name" value="Toluene_X"/>
    <property type="match status" value="1"/>
</dbReference>
<comment type="subcellular location">
    <subcellularLocation>
        <location evidence="1">Cell outer membrane</location>
        <topology evidence="1">Multi-pass membrane protein</topology>
    </subcellularLocation>
</comment>
<dbReference type="OrthoDB" id="6679728at2"/>
<sequence>MLRIMGGASTIALCASSVLAGGVERSSQSTAILFEKGNYLEFSVGHVAPDVGGTQAIPTGPFSPAGVKSGDMTGDYTTYALGFKAALSENIDAAIVLDSPIGADVEYKPDTGYIYGGSSLAIPGSTASLDASAVTAMLKYRFPNNVSIFGGVRSQSVKGQVDLFTGYTMGVKNETELGYLVGIAYERPQIAMRVALTYNSAITHDFKAREAILGTPILKNTEFSTEVPQSLNLEFQTGIAADTLLFGSVRWVDWSAFDITPEIYELAYQNALVSYDDDTITYQIGLGRKFNDTWSGAISVAHEPSVDGFAGNLGPTDGFTSVGLAATYTREKFSITGGVRYIWIGDADTEAPKALTGGREGVKLGKFDDNDGYAFGLKMAYRF</sequence>
<dbReference type="Gene3D" id="2.40.160.60">
    <property type="entry name" value="Outer membrane protein transport protein (OMPP1/FadL/TodX)"/>
    <property type="match status" value="1"/>
</dbReference>
<dbReference type="EMBL" id="QAAA01000031">
    <property type="protein sequence ID" value="PTN00555.1"/>
    <property type="molecule type" value="Genomic_DNA"/>
</dbReference>
<evidence type="ECO:0000256" key="6">
    <source>
        <dbReference type="ARBA" id="ARBA00023136"/>
    </source>
</evidence>
<gene>
    <name evidence="9" type="ORF">C8N32_1316</name>
</gene>
<dbReference type="RefSeq" id="WP_107893626.1">
    <property type="nucleotide sequence ID" value="NZ_NHSI01000060.1"/>
</dbReference>
<dbReference type="SUPFAM" id="SSF56935">
    <property type="entry name" value="Porins"/>
    <property type="match status" value="1"/>
</dbReference>